<name>L5LZF2_MYODS</name>
<organism evidence="2 3">
    <name type="scientific">Myotis davidii</name>
    <name type="common">David's myotis</name>
    <dbReference type="NCBI Taxonomy" id="225400"/>
    <lineage>
        <taxon>Eukaryota</taxon>
        <taxon>Metazoa</taxon>
        <taxon>Chordata</taxon>
        <taxon>Craniata</taxon>
        <taxon>Vertebrata</taxon>
        <taxon>Euteleostomi</taxon>
        <taxon>Mammalia</taxon>
        <taxon>Eutheria</taxon>
        <taxon>Laurasiatheria</taxon>
        <taxon>Chiroptera</taxon>
        <taxon>Yangochiroptera</taxon>
        <taxon>Vespertilionidae</taxon>
        <taxon>Myotis</taxon>
    </lineage>
</organism>
<evidence type="ECO:0000313" key="3">
    <source>
        <dbReference type="Proteomes" id="UP000010556"/>
    </source>
</evidence>
<dbReference type="AlphaFoldDB" id="L5LZF2"/>
<reference evidence="3" key="1">
    <citation type="journal article" date="2013" name="Science">
        <title>Comparative analysis of bat genomes provides insight into the evolution of flight and immunity.</title>
        <authorList>
            <person name="Zhang G."/>
            <person name="Cowled C."/>
            <person name="Shi Z."/>
            <person name="Huang Z."/>
            <person name="Bishop-Lilly K.A."/>
            <person name="Fang X."/>
            <person name="Wynne J.W."/>
            <person name="Xiong Z."/>
            <person name="Baker M.L."/>
            <person name="Zhao W."/>
            <person name="Tachedjian M."/>
            <person name="Zhu Y."/>
            <person name="Zhou P."/>
            <person name="Jiang X."/>
            <person name="Ng J."/>
            <person name="Yang L."/>
            <person name="Wu L."/>
            <person name="Xiao J."/>
            <person name="Feng Y."/>
            <person name="Chen Y."/>
            <person name="Sun X."/>
            <person name="Zhang Y."/>
            <person name="Marsh G.A."/>
            <person name="Crameri G."/>
            <person name="Broder C.C."/>
            <person name="Frey K.G."/>
            <person name="Wang L.F."/>
            <person name="Wang J."/>
        </authorList>
    </citation>
    <scope>NUCLEOTIDE SEQUENCE [LARGE SCALE GENOMIC DNA]</scope>
</reference>
<evidence type="ECO:0000313" key="2">
    <source>
        <dbReference type="EMBL" id="ELK31405.1"/>
    </source>
</evidence>
<keyword evidence="3" id="KW-1185">Reference proteome</keyword>
<feature type="region of interest" description="Disordered" evidence="1">
    <location>
        <begin position="50"/>
        <end position="107"/>
    </location>
</feature>
<sequence length="107" mass="11174">MSHQLSISDTRTELRQAACTQEAEVPGFCNVNAAFPPAVPGRVLGTSASWFAPASGPAGASDSSNPLSPLTPTRLLLIGPLNPPTAVSPENQHGYAIQWAEGHDKQN</sequence>
<proteinExistence type="predicted"/>
<dbReference type="EMBL" id="KB106264">
    <property type="protein sequence ID" value="ELK31405.1"/>
    <property type="molecule type" value="Genomic_DNA"/>
</dbReference>
<feature type="compositionally biased region" description="Low complexity" evidence="1">
    <location>
        <begin position="50"/>
        <end position="77"/>
    </location>
</feature>
<protein>
    <submittedName>
        <fullName evidence="2">Uncharacterized protein</fullName>
    </submittedName>
</protein>
<gene>
    <name evidence="2" type="ORF">MDA_GLEAN10022625</name>
</gene>
<evidence type="ECO:0000256" key="1">
    <source>
        <dbReference type="SAM" id="MobiDB-lite"/>
    </source>
</evidence>
<accession>L5LZF2</accession>
<dbReference type="Proteomes" id="UP000010556">
    <property type="component" value="Unassembled WGS sequence"/>
</dbReference>